<dbReference type="OrthoDB" id="311712at2759"/>
<accession>A0A8H7BZT1</accession>
<dbReference type="GO" id="GO:0034198">
    <property type="term" value="P:cellular response to amino acid starvation"/>
    <property type="evidence" value="ECO:0007669"/>
    <property type="project" value="TreeGrafter"/>
</dbReference>
<dbReference type="InterPro" id="IPR049567">
    <property type="entry name" value="WDR59-like"/>
</dbReference>
<name>A0A8H7BZT1_9FUNG</name>
<gene>
    <name evidence="5" type="ORF">EC973_004233</name>
</gene>
<dbReference type="PANTHER" id="PTHR46170:SF1">
    <property type="entry name" value="GATOR COMPLEX PROTEIN WDR59"/>
    <property type="match status" value="1"/>
</dbReference>
<feature type="compositionally biased region" description="Polar residues" evidence="3">
    <location>
        <begin position="777"/>
        <end position="792"/>
    </location>
</feature>
<dbReference type="GO" id="GO:1904263">
    <property type="term" value="P:positive regulation of TORC1 signaling"/>
    <property type="evidence" value="ECO:0007669"/>
    <property type="project" value="TreeGrafter"/>
</dbReference>
<feature type="domain" description="WDR59/RTC1-like RING zinc finger" evidence="4">
    <location>
        <begin position="1004"/>
        <end position="1056"/>
    </location>
</feature>
<feature type="region of interest" description="Disordered" evidence="3">
    <location>
        <begin position="72"/>
        <end position="127"/>
    </location>
</feature>
<feature type="region of interest" description="Disordered" evidence="3">
    <location>
        <begin position="442"/>
        <end position="466"/>
    </location>
</feature>
<feature type="region of interest" description="Disordered" evidence="3">
    <location>
        <begin position="315"/>
        <end position="370"/>
    </location>
</feature>
<feature type="compositionally biased region" description="Polar residues" evidence="3">
    <location>
        <begin position="322"/>
        <end position="350"/>
    </location>
</feature>
<evidence type="ECO:0000256" key="2">
    <source>
        <dbReference type="ARBA" id="ARBA00022737"/>
    </source>
</evidence>
<evidence type="ECO:0000259" key="4">
    <source>
        <dbReference type="Pfam" id="PF17120"/>
    </source>
</evidence>
<keyword evidence="6" id="KW-1185">Reference proteome</keyword>
<evidence type="ECO:0000313" key="5">
    <source>
        <dbReference type="EMBL" id="KAF7729558.1"/>
    </source>
</evidence>
<reference evidence="5" key="1">
    <citation type="submission" date="2020-01" db="EMBL/GenBank/DDBJ databases">
        <title>Genome Sequencing of Three Apophysomyces-Like Fungal Strains Confirms a Novel Fungal Genus in the Mucoromycota with divergent Burkholderia-like Endosymbiotic Bacteria.</title>
        <authorList>
            <person name="Stajich J.E."/>
            <person name="Macias A.M."/>
            <person name="Carter-House D."/>
            <person name="Lovett B."/>
            <person name="Kasson L.R."/>
            <person name="Berry K."/>
            <person name="Grigoriev I."/>
            <person name="Chang Y."/>
            <person name="Spatafora J."/>
            <person name="Kasson M.T."/>
        </authorList>
    </citation>
    <scope>NUCLEOTIDE SEQUENCE</scope>
    <source>
        <strain evidence="5">NRRL A-21654</strain>
    </source>
</reference>
<dbReference type="InterPro" id="IPR049566">
    <property type="entry name" value="WDR59_RTC1-like_RING_Znf"/>
</dbReference>
<dbReference type="PANTHER" id="PTHR46170">
    <property type="entry name" value="GATOR COMPLEX PROTEIN WDR59"/>
    <property type="match status" value="1"/>
</dbReference>
<proteinExistence type="predicted"/>
<dbReference type="GO" id="GO:0005774">
    <property type="term" value="C:vacuolar membrane"/>
    <property type="evidence" value="ECO:0007669"/>
    <property type="project" value="TreeGrafter"/>
</dbReference>
<feature type="compositionally biased region" description="Basic and acidic residues" evidence="3">
    <location>
        <begin position="442"/>
        <end position="451"/>
    </location>
</feature>
<evidence type="ECO:0000256" key="1">
    <source>
        <dbReference type="ARBA" id="ARBA00022574"/>
    </source>
</evidence>
<dbReference type="AlphaFoldDB" id="A0A8H7BZT1"/>
<dbReference type="CDD" id="cd16692">
    <property type="entry name" value="mRING-H2-C3H3C2_WDR59"/>
    <property type="match status" value="1"/>
</dbReference>
<keyword evidence="1" id="KW-0853">WD repeat</keyword>
<dbReference type="Pfam" id="PF17120">
    <property type="entry name" value="zf-RING_16"/>
    <property type="match status" value="1"/>
</dbReference>
<comment type="caution">
    <text evidence="5">The sequence shown here is derived from an EMBL/GenBank/DDBJ whole genome shotgun (WGS) entry which is preliminary data.</text>
</comment>
<evidence type="ECO:0000313" key="6">
    <source>
        <dbReference type="Proteomes" id="UP000605846"/>
    </source>
</evidence>
<dbReference type="GO" id="GO:0035591">
    <property type="term" value="F:signaling adaptor activity"/>
    <property type="evidence" value="ECO:0007669"/>
    <property type="project" value="TreeGrafter"/>
</dbReference>
<dbReference type="EMBL" id="JABAYA010000024">
    <property type="protein sequence ID" value="KAF7729558.1"/>
    <property type="molecule type" value="Genomic_DNA"/>
</dbReference>
<dbReference type="InterPro" id="IPR039456">
    <property type="entry name" value="WDR59_mRING-H2-C3H3C2"/>
</dbReference>
<sequence length="1065" mass="118339">MFMQFWNIHTPENAEDVIVTNTPVWRARNTPFGNGVLTMPQRSESTLFLYNRACPEVPVHAFEGHTDTVKEFSVGHDRSGNKDHYAAPANSLNSDGSYRTHSFQQPLDQKESTEDQPYISAPVTPLRLTPSSHMSTMMPFRSVVQSSGANGFYGGYDVMSNTYREQKYSINPLLWMQNVKTVGPSNELRRDATTENTYQTVADEMSTVLNKYASAGVKTEKINGASRTCTISLHGPWSDTGVAFLRITIQFSPQYPDNSPPEFEIQKNSMMSIYYRAHMAQDLNALASSYTSQKRWCLEPCIRYLLGETTPEDAGFGGGPGLTNTEQSTGLPSQINSNGSATSLTSSPGQSGYVGNWSGTTTVDTGDSDDEIFTGPAFVGGFGGYGMGKRVSLQSEKGIVVDMSSKQSADEKVPFPRLCGGVFSGNGHLVCFFSTLRVRDSKRSDNTASKDENDEDRTPASNASNSEYFENTYNDFYKHPRTYEQFEEYKEIAAMSRRGRNATVLVGGSGGAFGEYAYDDDPDDIDDGLTNMASLYFKPDSLAIGNSIGNTESLLYRTGKTDRITYNVIIADFSEMMPYSPWLAKEYILSPEDPVAACIHNAKACKDHGRFDLFKVWSLALEILRECVPVDVSLQSATLTDGSDRLMKRESKLAELRKLLEANQRGQTPVKLLKSGANTIVSRSKQQRVKWGLHPLGQKLAHNLLQHFIRIGDIQTAAMLSCIFRDNHLPLHKAPSKQKTLLPTMVPEVTILDYFGTEYQQHRLDQVDVQSPVRVTGDTNTANSPERASLSQLSSSYGTKGVNFLSYFWDSDRQTPPAVSPDKSSALKATETDDSTAVSTQQVSRLYQLWHPSLRLPSNTAPGIRRTSGSTESQMSLTSLPAVVTSCNAVVSNKEGQVLPADEMTVEFTNMEHFDGEKLFQFNDVPLLEPKDAAQRDVLRLVYADMLYRWGLLEQRAEVLKFNSKEVFPAAEKTMQIQIRCYMCNAEIANRDDICYTCRKLRKQIQCSLCHVLVKGAVNFCIKCGHGGHSTHMKDWFVHAEQAVCPTGCGCYCLFETMEFGTTCR</sequence>
<dbReference type="CDD" id="cd11605">
    <property type="entry name" value="RWD_DRWD_ELF-like"/>
    <property type="match status" value="1"/>
</dbReference>
<dbReference type="GO" id="GO:0035859">
    <property type="term" value="C:Seh1-associated complex"/>
    <property type="evidence" value="ECO:0007669"/>
    <property type="project" value="TreeGrafter"/>
</dbReference>
<protein>
    <recommendedName>
        <fullName evidence="4">WDR59/RTC1-like RING zinc finger domain-containing protein</fullName>
    </recommendedName>
</protein>
<evidence type="ECO:0000256" key="3">
    <source>
        <dbReference type="SAM" id="MobiDB-lite"/>
    </source>
</evidence>
<feature type="compositionally biased region" description="Basic and acidic residues" evidence="3">
    <location>
        <begin position="72"/>
        <end position="85"/>
    </location>
</feature>
<feature type="region of interest" description="Disordered" evidence="3">
    <location>
        <begin position="771"/>
        <end position="792"/>
    </location>
</feature>
<feature type="region of interest" description="Disordered" evidence="3">
    <location>
        <begin position="815"/>
        <end position="837"/>
    </location>
</feature>
<keyword evidence="2" id="KW-0677">Repeat</keyword>
<feature type="compositionally biased region" description="Polar residues" evidence="3">
    <location>
        <begin position="90"/>
        <end position="107"/>
    </location>
</feature>
<organism evidence="5 6">
    <name type="scientific">Apophysomyces ossiformis</name>
    <dbReference type="NCBI Taxonomy" id="679940"/>
    <lineage>
        <taxon>Eukaryota</taxon>
        <taxon>Fungi</taxon>
        <taxon>Fungi incertae sedis</taxon>
        <taxon>Mucoromycota</taxon>
        <taxon>Mucoromycotina</taxon>
        <taxon>Mucoromycetes</taxon>
        <taxon>Mucorales</taxon>
        <taxon>Mucorineae</taxon>
        <taxon>Mucoraceae</taxon>
        <taxon>Apophysomyces</taxon>
    </lineage>
</organism>
<dbReference type="Proteomes" id="UP000605846">
    <property type="component" value="Unassembled WGS sequence"/>
</dbReference>